<reference evidence="2" key="1">
    <citation type="journal article" date="2012" name="Nat. Biotechnol.">
        <title>Reference genome sequence of the model plant Setaria.</title>
        <authorList>
            <person name="Bennetzen J.L."/>
            <person name="Schmutz J."/>
            <person name="Wang H."/>
            <person name="Percifield R."/>
            <person name="Hawkins J."/>
            <person name="Pontaroli A.C."/>
            <person name="Estep M."/>
            <person name="Feng L."/>
            <person name="Vaughn J.N."/>
            <person name="Grimwood J."/>
            <person name="Jenkins J."/>
            <person name="Barry K."/>
            <person name="Lindquist E."/>
            <person name="Hellsten U."/>
            <person name="Deshpande S."/>
            <person name="Wang X."/>
            <person name="Wu X."/>
            <person name="Mitros T."/>
            <person name="Triplett J."/>
            <person name="Yang X."/>
            <person name="Ye C.Y."/>
            <person name="Mauro-Herrera M."/>
            <person name="Wang L."/>
            <person name="Li P."/>
            <person name="Sharma M."/>
            <person name="Sharma R."/>
            <person name="Ronald P.C."/>
            <person name="Panaud O."/>
            <person name="Kellogg E.A."/>
            <person name="Brutnell T.P."/>
            <person name="Doust A.N."/>
            <person name="Tuskan G.A."/>
            <person name="Rokhsar D."/>
            <person name="Devos K.M."/>
        </authorList>
    </citation>
    <scope>NUCLEOTIDE SEQUENCE [LARGE SCALE GENOMIC DNA]</scope>
    <source>
        <strain evidence="2">Yugu1</strain>
    </source>
</reference>
<name>A0A368Q8L0_SETIT</name>
<gene>
    <name evidence="2" type="ORF">SETIT_2G418300v2</name>
</gene>
<organism evidence="2">
    <name type="scientific">Setaria italica</name>
    <name type="common">Foxtail millet</name>
    <name type="synonym">Panicum italicum</name>
    <dbReference type="NCBI Taxonomy" id="4555"/>
    <lineage>
        <taxon>Eukaryota</taxon>
        <taxon>Viridiplantae</taxon>
        <taxon>Streptophyta</taxon>
        <taxon>Embryophyta</taxon>
        <taxon>Tracheophyta</taxon>
        <taxon>Spermatophyta</taxon>
        <taxon>Magnoliopsida</taxon>
        <taxon>Liliopsida</taxon>
        <taxon>Poales</taxon>
        <taxon>Poaceae</taxon>
        <taxon>PACMAD clade</taxon>
        <taxon>Panicoideae</taxon>
        <taxon>Panicodae</taxon>
        <taxon>Paniceae</taxon>
        <taxon>Cenchrinae</taxon>
        <taxon>Setaria</taxon>
    </lineage>
</organism>
<keyword evidence="1" id="KW-0812">Transmembrane</keyword>
<protein>
    <submittedName>
        <fullName evidence="2">Uncharacterized protein</fullName>
    </submittedName>
</protein>
<dbReference type="AlphaFoldDB" id="A0A368Q8L0"/>
<feature type="transmembrane region" description="Helical" evidence="1">
    <location>
        <begin position="26"/>
        <end position="47"/>
    </location>
</feature>
<keyword evidence="1" id="KW-0472">Membrane</keyword>
<sequence length="111" mass="11845">MAGVCAVLNDDIFCGGFNTDEYVIDVFLYVGVGFLHVLLCAVGAHFINNDAGLVNHNMAAGGCFDGDGESSINILSLQGRSVDARMPGLYFLLVRKLASDPGDEEETIICR</sequence>
<accession>A0A368Q8L0</accession>
<evidence type="ECO:0000313" key="2">
    <source>
        <dbReference type="EMBL" id="RCV14346.1"/>
    </source>
</evidence>
<dbReference type="EMBL" id="CM003529">
    <property type="protein sequence ID" value="RCV14346.1"/>
    <property type="molecule type" value="Genomic_DNA"/>
</dbReference>
<reference evidence="2" key="2">
    <citation type="submission" date="2015-07" db="EMBL/GenBank/DDBJ databases">
        <authorList>
            <person name="Noorani M."/>
        </authorList>
    </citation>
    <scope>NUCLEOTIDE SEQUENCE</scope>
    <source>
        <strain evidence="2">Yugu1</strain>
    </source>
</reference>
<evidence type="ECO:0000256" key="1">
    <source>
        <dbReference type="SAM" id="Phobius"/>
    </source>
</evidence>
<keyword evidence="1" id="KW-1133">Transmembrane helix</keyword>
<proteinExistence type="predicted"/>